<dbReference type="PANTHER" id="PTHR35011">
    <property type="entry name" value="2,3-DIKETO-L-GULONATE TRAP TRANSPORTER SMALL PERMEASE PROTEIN YIAM"/>
    <property type="match status" value="1"/>
</dbReference>
<comment type="function">
    <text evidence="9">Part of the tripartite ATP-independent periplasmic (TRAP) transport system.</text>
</comment>
<evidence type="ECO:0000256" key="2">
    <source>
        <dbReference type="ARBA" id="ARBA00022448"/>
    </source>
</evidence>
<keyword evidence="4 9" id="KW-0997">Cell inner membrane</keyword>
<sequence length="189" mass="20739">MTHTPAPSEAGATYRPPLVLRALTAVSVGFGVVAAFMILAAVLVTCHMIFVRSVLGQSTIWQTEAVIYLVIGATLLGLAYVQKLRGHVGVDLLPGLLPVPARRVLAVIVTALTIAMAATMLWYGWEMFHLAWERNWTSESVWKFPLWISYLAMPLGFGLYLMQLLVDLWIAAFAPPGALPEVHPERSLD</sequence>
<feature type="domain" description="Tripartite ATP-independent periplasmic transporters DctQ component" evidence="10">
    <location>
        <begin position="42"/>
        <end position="169"/>
    </location>
</feature>
<evidence type="ECO:0000256" key="1">
    <source>
        <dbReference type="ARBA" id="ARBA00004429"/>
    </source>
</evidence>
<dbReference type="GO" id="GO:0022857">
    <property type="term" value="F:transmembrane transporter activity"/>
    <property type="evidence" value="ECO:0007669"/>
    <property type="project" value="UniProtKB-UniRule"/>
</dbReference>
<reference evidence="11" key="2">
    <citation type="submission" date="2020-09" db="EMBL/GenBank/DDBJ databases">
        <authorList>
            <person name="Sun Q."/>
            <person name="Zhou Y."/>
        </authorList>
    </citation>
    <scope>NUCLEOTIDE SEQUENCE</scope>
    <source>
        <strain evidence="11">CGMCC 1.6293</strain>
    </source>
</reference>
<evidence type="ECO:0000256" key="3">
    <source>
        <dbReference type="ARBA" id="ARBA00022475"/>
    </source>
</evidence>
<evidence type="ECO:0000256" key="6">
    <source>
        <dbReference type="ARBA" id="ARBA00022989"/>
    </source>
</evidence>
<comment type="caution">
    <text evidence="11">The sequence shown here is derived from an EMBL/GenBank/DDBJ whole genome shotgun (WGS) entry which is preliminary data.</text>
</comment>
<dbReference type="Pfam" id="PF04290">
    <property type="entry name" value="DctQ"/>
    <property type="match status" value="1"/>
</dbReference>
<feature type="transmembrane region" description="Helical" evidence="9">
    <location>
        <begin position="20"/>
        <end position="44"/>
    </location>
</feature>
<comment type="subunit">
    <text evidence="9">The complex comprises the extracytoplasmic solute receptor protein and the two transmembrane proteins.</text>
</comment>
<evidence type="ECO:0000256" key="5">
    <source>
        <dbReference type="ARBA" id="ARBA00022692"/>
    </source>
</evidence>
<evidence type="ECO:0000259" key="10">
    <source>
        <dbReference type="Pfam" id="PF04290"/>
    </source>
</evidence>
<proteinExistence type="inferred from homology"/>
<evidence type="ECO:0000256" key="7">
    <source>
        <dbReference type="ARBA" id="ARBA00023136"/>
    </source>
</evidence>
<protein>
    <recommendedName>
        <fullName evidence="9">TRAP transporter small permease protein</fullName>
    </recommendedName>
</protein>
<evidence type="ECO:0000256" key="9">
    <source>
        <dbReference type="RuleBase" id="RU369079"/>
    </source>
</evidence>
<dbReference type="RefSeq" id="WP_028285543.1">
    <property type="nucleotide sequence ID" value="NZ_BMLF01000001.1"/>
</dbReference>
<keyword evidence="6 9" id="KW-1133">Transmembrane helix</keyword>
<dbReference type="GO" id="GO:0015740">
    <property type="term" value="P:C4-dicarboxylate transport"/>
    <property type="evidence" value="ECO:0007669"/>
    <property type="project" value="TreeGrafter"/>
</dbReference>
<evidence type="ECO:0000313" key="12">
    <source>
        <dbReference type="Proteomes" id="UP000649829"/>
    </source>
</evidence>
<evidence type="ECO:0000313" key="11">
    <source>
        <dbReference type="EMBL" id="GGL87052.1"/>
    </source>
</evidence>
<dbReference type="Proteomes" id="UP000649829">
    <property type="component" value="Unassembled WGS sequence"/>
</dbReference>
<dbReference type="EMBL" id="BMLF01000001">
    <property type="protein sequence ID" value="GGL87052.1"/>
    <property type="molecule type" value="Genomic_DNA"/>
</dbReference>
<keyword evidence="3" id="KW-1003">Cell membrane</keyword>
<dbReference type="InterPro" id="IPR055348">
    <property type="entry name" value="DctQ"/>
</dbReference>
<dbReference type="PANTHER" id="PTHR35011:SF10">
    <property type="entry name" value="TRAP TRANSPORTER SMALL PERMEASE PROTEIN"/>
    <property type="match status" value="1"/>
</dbReference>
<reference evidence="11" key="1">
    <citation type="journal article" date="2014" name="Int. J. Syst. Evol. Microbiol.">
        <title>Complete genome sequence of Corynebacterium casei LMG S-19264T (=DSM 44701T), isolated from a smear-ripened cheese.</title>
        <authorList>
            <consortium name="US DOE Joint Genome Institute (JGI-PGF)"/>
            <person name="Walter F."/>
            <person name="Albersmeier A."/>
            <person name="Kalinowski J."/>
            <person name="Ruckert C."/>
        </authorList>
    </citation>
    <scope>NUCLEOTIDE SEQUENCE</scope>
    <source>
        <strain evidence="11">CGMCC 1.6293</strain>
    </source>
</reference>
<feature type="transmembrane region" description="Helical" evidence="9">
    <location>
        <begin position="104"/>
        <end position="125"/>
    </location>
</feature>
<keyword evidence="2 9" id="KW-0813">Transport</keyword>
<dbReference type="InterPro" id="IPR007387">
    <property type="entry name" value="TRAP_DctQ"/>
</dbReference>
<accession>A0A917SLH9</accession>
<evidence type="ECO:0000256" key="4">
    <source>
        <dbReference type="ARBA" id="ARBA00022519"/>
    </source>
</evidence>
<comment type="similarity">
    <text evidence="8 9">Belongs to the TRAP transporter small permease family.</text>
</comment>
<name>A0A917SLH9_9RHOB</name>
<keyword evidence="12" id="KW-1185">Reference proteome</keyword>
<dbReference type="AlphaFoldDB" id="A0A917SLH9"/>
<keyword evidence="7 9" id="KW-0472">Membrane</keyword>
<evidence type="ECO:0000256" key="8">
    <source>
        <dbReference type="ARBA" id="ARBA00038436"/>
    </source>
</evidence>
<dbReference type="GO" id="GO:0005886">
    <property type="term" value="C:plasma membrane"/>
    <property type="evidence" value="ECO:0007669"/>
    <property type="project" value="UniProtKB-SubCell"/>
</dbReference>
<comment type="subcellular location">
    <subcellularLocation>
        <location evidence="1 9">Cell inner membrane</location>
        <topology evidence="1 9">Multi-pass membrane protein</topology>
    </subcellularLocation>
</comment>
<organism evidence="11 12">
    <name type="scientific">Pseudooceanicola nanhaiensis</name>
    <dbReference type="NCBI Taxonomy" id="375761"/>
    <lineage>
        <taxon>Bacteria</taxon>
        <taxon>Pseudomonadati</taxon>
        <taxon>Pseudomonadota</taxon>
        <taxon>Alphaproteobacteria</taxon>
        <taxon>Rhodobacterales</taxon>
        <taxon>Paracoccaceae</taxon>
        <taxon>Pseudooceanicola</taxon>
    </lineage>
</organism>
<gene>
    <name evidence="11" type="ORF">GCM10011534_06200</name>
</gene>
<feature type="transmembrane region" description="Helical" evidence="9">
    <location>
        <begin position="65"/>
        <end position="84"/>
    </location>
</feature>
<feature type="transmembrane region" description="Helical" evidence="9">
    <location>
        <begin position="146"/>
        <end position="166"/>
    </location>
</feature>
<keyword evidence="5 9" id="KW-0812">Transmembrane</keyword>